<protein>
    <submittedName>
        <fullName evidence="3">Uncharacterized protein</fullName>
    </submittedName>
</protein>
<feature type="compositionally biased region" description="Polar residues" evidence="2">
    <location>
        <begin position="92"/>
        <end position="107"/>
    </location>
</feature>
<dbReference type="AlphaFoldDB" id="A0A833R1N7"/>
<keyword evidence="1" id="KW-0175">Coiled coil</keyword>
<name>A0A833R1N7_9POAL</name>
<sequence length="265" mass="30611">MATQPPLDLRTDKEREVASILLELEVPRIDIESAAQVPFERIRWGKRRRRTEPPYQFKPEPDRDEPAGPTSSEEEKKKVQETASPATPLCFPNSSSEEQIVTPPVQQQDKKPNCQKDRLKEKREQVAALTKEKADLSREFLELQEKFQRLCVMKFYLRDQNSKLLAQAEVRALNQLKPVGPTQSTNRNVKPQWAQPPPAIERRGLEIDLNEKPTDDVAVYVMEAALTCQSDREEKAAKSAMARKRRLEIQRERRTSAAYKRPRVQ</sequence>
<organism evidence="3 4">
    <name type="scientific">Carex littledalei</name>
    <dbReference type="NCBI Taxonomy" id="544730"/>
    <lineage>
        <taxon>Eukaryota</taxon>
        <taxon>Viridiplantae</taxon>
        <taxon>Streptophyta</taxon>
        <taxon>Embryophyta</taxon>
        <taxon>Tracheophyta</taxon>
        <taxon>Spermatophyta</taxon>
        <taxon>Magnoliopsida</taxon>
        <taxon>Liliopsida</taxon>
        <taxon>Poales</taxon>
        <taxon>Cyperaceae</taxon>
        <taxon>Cyperoideae</taxon>
        <taxon>Cariceae</taxon>
        <taxon>Carex</taxon>
        <taxon>Carex subgen. Euthyceras</taxon>
    </lineage>
</organism>
<evidence type="ECO:0000256" key="1">
    <source>
        <dbReference type="SAM" id="Coils"/>
    </source>
</evidence>
<feature type="compositionally biased region" description="Basic and acidic residues" evidence="2">
    <location>
        <begin position="108"/>
        <end position="119"/>
    </location>
</feature>
<feature type="region of interest" description="Disordered" evidence="2">
    <location>
        <begin position="231"/>
        <end position="265"/>
    </location>
</feature>
<evidence type="ECO:0000313" key="3">
    <source>
        <dbReference type="EMBL" id="KAF3328583.1"/>
    </source>
</evidence>
<feature type="region of interest" description="Disordered" evidence="2">
    <location>
        <begin position="40"/>
        <end position="119"/>
    </location>
</feature>
<dbReference type="EMBL" id="SWLB01000015">
    <property type="protein sequence ID" value="KAF3328583.1"/>
    <property type="molecule type" value="Genomic_DNA"/>
</dbReference>
<accession>A0A833R1N7</accession>
<reference evidence="3" key="1">
    <citation type="submission" date="2020-01" db="EMBL/GenBank/DDBJ databases">
        <title>Genome sequence of Kobresia littledalei, the first chromosome-level genome in the family Cyperaceae.</title>
        <authorList>
            <person name="Qu G."/>
        </authorList>
    </citation>
    <scope>NUCLEOTIDE SEQUENCE</scope>
    <source>
        <strain evidence="3">C.B.Clarke</strain>
        <tissue evidence="3">Leaf</tissue>
    </source>
</reference>
<keyword evidence="4" id="KW-1185">Reference proteome</keyword>
<proteinExistence type="predicted"/>
<dbReference type="PANTHER" id="PTHR37614:SF2">
    <property type="entry name" value="OS02G0121400 PROTEIN"/>
    <property type="match status" value="1"/>
</dbReference>
<dbReference type="Proteomes" id="UP000623129">
    <property type="component" value="Unassembled WGS sequence"/>
</dbReference>
<comment type="caution">
    <text evidence="3">The sequence shown here is derived from an EMBL/GenBank/DDBJ whole genome shotgun (WGS) entry which is preliminary data.</text>
</comment>
<evidence type="ECO:0000313" key="4">
    <source>
        <dbReference type="Proteomes" id="UP000623129"/>
    </source>
</evidence>
<dbReference type="OrthoDB" id="1721092at2759"/>
<dbReference type="PANTHER" id="PTHR37614">
    <property type="entry name" value="OS02G0121400 PROTEIN"/>
    <property type="match status" value="1"/>
</dbReference>
<gene>
    <name evidence="3" type="ORF">FCM35_KLT05661</name>
</gene>
<feature type="coiled-coil region" evidence="1">
    <location>
        <begin position="119"/>
        <end position="146"/>
    </location>
</feature>
<evidence type="ECO:0000256" key="2">
    <source>
        <dbReference type="SAM" id="MobiDB-lite"/>
    </source>
</evidence>